<sequence length="574" mass="63218">MSEPFHEPWKGRNKILLSIDIGITNSGVSFAYLENGATQTLCPVTEWPGQALTMNGTIPNMIWYNASNEAVAFGAEAQSFLIEEQAKDKGWFLAKNFKAHLYPEGTFPQQTPGISALPFGVSLRKVYCDFLGYLLKHTQSYFEDRIIDGAQIWESYKSALELVMSHPDGWGAGEQAFLREVAVSAGYTTSDMAPSSIRFMTDLEASVQSCLFHATLTKKLKVGDVLLLCDAGATTTNISLHSIDSISPALKMHTYSSECLIGGATSVDVAAEKYMQQAMVKAGISPEDANEFTRAGIDDFKNRVKLAFNDETKEYLVQISNARFNNPSLKTRRGRMALPGSVVKSFFAEYINTVGQSVGQAIDWLTGRATNVSYILLAGRFGDSYCLLRAINELYGRRGYPIIAPASSSSYRAVVNGALILDAAMNNGPCPRRSIGIETSCGNWLAVVAKGSIINLGTEIKKPISLKYPTPRPNFSPFELKFLTYTNEGEVTRTRDTKGLLLPGFSKWFTLAAKLDPLSEALVQRLGANNVVHWQLNFNVCIRFEEKGLEAYLEWEEEGGTQSSAATIRPDFEF</sequence>
<dbReference type="AlphaFoldDB" id="A0A8H2WD90"/>
<organism evidence="1 2">
    <name type="scientific">Rhizoctonia solani</name>
    <dbReference type="NCBI Taxonomy" id="456999"/>
    <lineage>
        <taxon>Eukaryota</taxon>
        <taxon>Fungi</taxon>
        <taxon>Dikarya</taxon>
        <taxon>Basidiomycota</taxon>
        <taxon>Agaricomycotina</taxon>
        <taxon>Agaricomycetes</taxon>
        <taxon>Cantharellales</taxon>
        <taxon>Ceratobasidiaceae</taxon>
        <taxon>Rhizoctonia</taxon>
    </lineage>
</organism>
<evidence type="ECO:0000313" key="1">
    <source>
        <dbReference type="EMBL" id="CAE6368494.1"/>
    </source>
</evidence>
<protein>
    <submittedName>
        <fullName evidence="1">Uncharacterized protein</fullName>
    </submittedName>
</protein>
<dbReference type="InterPro" id="IPR043129">
    <property type="entry name" value="ATPase_NBD"/>
</dbReference>
<dbReference type="EMBL" id="CAJMWT010000972">
    <property type="protein sequence ID" value="CAE6368494.1"/>
    <property type="molecule type" value="Genomic_DNA"/>
</dbReference>
<dbReference type="PANTHER" id="PTHR14187">
    <property type="entry name" value="ALPHA KINASE/ELONGATION FACTOR 2 KINASE"/>
    <property type="match status" value="1"/>
</dbReference>
<accession>A0A8H2WD90</accession>
<gene>
    <name evidence="1" type="ORF">RDB_LOCUS16911</name>
</gene>
<dbReference type="PANTHER" id="PTHR14187:SF5">
    <property type="entry name" value="HEAT SHOCK 70 KDA PROTEIN 12A"/>
    <property type="match status" value="1"/>
</dbReference>
<dbReference type="SUPFAM" id="SSF53067">
    <property type="entry name" value="Actin-like ATPase domain"/>
    <property type="match status" value="2"/>
</dbReference>
<reference evidence="1" key="1">
    <citation type="submission" date="2021-01" db="EMBL/GenBank/DDBJ databases">
        <authorList>
            <person name="Kaushik A."/>
        </authorList>
    </citation>
    <scope>NUCLEOTIDE SEQUENCE</scope>
    <source>
        <strain evidence="1">AG2-2IIIB</strain>
    </source>
</reference>
<name>A0A8H2WD90_9AGAM</name>
<dbReference type="Proteomes" id="UP000663843">
    <property type="component" value="Unassembled WGS sequence"/>
</dbReference>
<dbReference type="CDD" id="cd10170">
    <property type="entry name" value="ASKHA_NBD_HSP70"/>
    <property type="match status" value="1"/>
</dbReference>
<evidence type="ECO:0000313" key="2">
    <source>
        <dbReference type="Proteomes" id="UP000663843"/>
    </source>
</evidence>
<dbReference type="Gene3D" id="3.30.420.40">
    <property type="match status" value="1"/>
</dbReference>
<comment type="caution">
    <text evidence="1">The sequence shown here is derived from an EMBL/GenBank/DDBJ whole genome shotgun (WGS) entry which is preliminary data.</text>
</comment>
<proteinExistence type="predicted"/>